<comment type="cofactor">
    <cofactor evidence="13">
        <name>Mg(2+)</name>
        <dbReference type="ChEBI" id="CHEBI:18420"/>
    </cofactor>
    <text evidence="13">Binds 2 magnesium ions per subunit. They probably participate in the reaction catalyzed by the enzyme. May bind an additional third magnesium ion after substrate binding.</text>
</comment>
<comment type="caution">
    <text evidence="16">The sequence shown here is derived from an EMBL/GenBank/DDBJ whole genome shotgun (WGS) entry which is preliminary data.</text>
</comment>
<accession>A0A8S1C3Y4</accession>
<keyword evidence="10 13" id="KW-0238">DNA-binding</keyword>
<evidence type="ECO:0000256" key="10">
    <source>
        <dbReference type="ARBA" id="ARBA00023125"/>
    </source>
</evidence>
<dbReference type="SUPFAM" id="SSF47807">
    <property type="entry name" value="5' to 3' exonuclease, C-terminal subdomain"/>
    <property type="match status" value="1"/>
</dbReference>
<dbReference type="CDD" id="cd09857">
    <property type="entry name" value="PIN_EXO1"/>
    <property type="match status" value="1"/>
</dbReference>
<dbReference type="InterPro" id="IPR029060">
    <property type="entry name" value="PIN-like_dom_sf"/>
</dbReference>
<evidence type="ECO:0000256" key="1">
    <source>
        <dbReference type="ARBA" id="ARBA00004123"/>
    </source>
</evidence>
<comment type="similarity">
    <text evidence="13">Belongs to the XPG/RAD2 endonuclease family. EXO1 subfamily.</text>
</comment>
<keyword evidence="13" id="KW-0228">DNA excision</keyword>
<keyword evidence="5" id="KW-0255">Endonuclease</keyword>
<keyword evidence="8 13" id="KW-0269">Exonuclease</keyword>
<dbReference type="PRINTS" id="PR00853">
    <property type="entry name" value="XPGRADSUPER"/>
</dbReference>
<keyword evidence="2" id="KW-0597">Phosphoprotein</keyword>
<dbReference type="Gene3D" id="3.40.50.1010">
    <property type="entry name" value="5'-nuclease"/>
    <property type="match status" value="1"/>
</dbReference>
<dbReference type="InterPro" id="IPR044752">
    <property type="entry name" value="PIN-like_EXO1"/>
</dbReference>
<evidence type="ECO:0000256" key="3">
    <source>
        <dbReference type="ARBA" id="ARBA00022722"/>
    </source>
</evidence>
<feature type="region of interest" description="Disordered" evidence="14">
    <location>
        <begin position="376"/>
        <end position="417"/>
    </location>
</feature>
<evidence type="ECO:0000256" key="2">
    <source>
        <dbReference type="ARBA" id="ARBA00022553"/>
    </source>
</evidence>
<keyword evidence="6 13" id="KW-0227">DNA damage</keyword>
<comment type="subcellular location">
    <subcellularLocation>
        <location evidence="1 13">Nucleus</location>
    </subcellularLocation>
</comment>
<feature type="compositionally biased region" description="Polar residues" evidence="14">
    <location>
        <begin position="433"/>
        <end position="474"/>
    </location>
</feature>
<dbReference type="PROSITE" id="PS00842">
    <property type="entry name" value="XPG_2"/>
    <property type="match status" value="1"/>
</dbReference>
<evidence type="ECO:0000256" key="11">
    <source>
        <dbReference type="ARBA" id="ARBA00023204"/>
    </source>
</evidence>
<gene>
    <name evidence="16" type="ORF">CLODIP_2_CD15993</name>
</gene>
<keyword evidence="7 13" id="KW-0378">Hydrolase</keyword>
<dbReference type="GO" id="GO:0046872">
    <property type="term" value="F:metal ion binding"/>
    <property type="evidence" value="ECO:0007669"/>
    <property type="project" value="UniProtKB-UniRule"/>
</dbReference>
<dbReference type="InterPro" id="IPR006086">
    <property type="entry name" value="XPG-I_dom"/>
</dbReference>
<dbReference type="SUPFAM" id="SSF88723">
    <property type="entry name" value="PIN domain-like"/>
    <property type="match status" value="1"/>
</dbReference>
<dbReference type="SMART" id="SM00484">
    <property type="entry name" value="XPGI"/>
    <property type="match status" value="1"/>
</dbReference>
<dbReference type="GO" id="GO:0017108">
    <property type="term" value="F:5'-flap endonuclease activity"/>
    <property type="evidence" value="ECO:0007669"/>
    <property type="project" value="TreeGrafter"/>
</dbReference>
<keyword evidence="3 13" id="KW-0540">Nuclease</keyword>
<dbReference type="Gene3D" id="1.10.150.20">
    <property type="entry name" value="5' to 3' exonuclease, C-terminal subdomain"/>
    <property type="match status" value="1"/>
</dbReference>
<evidence type="ECO:0000256" key="14">
    <source>
        <dbReference type="SAM" id="MobiDB-lite"/>
    </source>
</evidence>
<keyword evidence="13" id="KW-0267">Excision nuclease</keyword>
<keyword evidence="4 13" id="KW-0479">Metal-binding</keyword>
<evidence type="ECO:0000259" key="15">
    <source>
        <dbReference type="SMART" id="SM00484"/>
    </source>
</evidence>
<protein>
    <recommendedName>
        <fullName evidence="13">Exonuclease 1</fullName>
        <ecNumber evidence="13">3.1.-.-</ecNumber>
    </recommendedName>
</protein>
<dbReference type="AlphaFoldDB" id="A0A8S1C3Y4"/>
<sequence>MLNMLLANKIKPILVFDGRRLKAKEDTEKKRHESRKQNKEKAEELMRAGRVSEARDYLRRSVDVNHSMAIELIKLARRLNVDYIVAPHEADAQLAFLNRQGIAQAIITEDSDLILFGCTQILYKLDINGNGFMVRADKLHLTLNRPHESPEHLLTKLRQICILSGCDYVSSLPGVGLVKAKKFVMATSDPDFLNAIKRLPSFLNLKTKVDEEYIKKVANADLTFQKQLVFDPRKRRLATIDGQEIGTGPFSGTLMSDDDAFQLAIGNIDPHNMHKMANFDMNNMPSSSIWSGNFTMPDLRYDGPVTAFVTTPKPVLAAPMKPPTPKPKMVARPSTWMLDLELTSLYSTKPEGKLKSEVECRVGDEVKVCSTYFSSEAKEDSEMKTPQSQSLIQQIENSPTKQSQSDPGRIASNPFARKSSVPLSPIINRYTLDGSTPTSVRSPFKSTPAQNLDSGLSSLDETDPTSQTDESSFSDLEYSDLAPLKPNLSRIKFRKPLFNKSSDVGSQALNSPVKSPIIYKRKRNENLSPFKKRLNVSKYFCDSKSIMDHFNEDDGKDIADISESSNNVAHTPVFAPVPRSNGVDRKSAGGPARTPELKKKPKVDSKQFSLLTFGFSKN</sequence>
<evidence type="ECO:0000256" key="13">
    <source>
        <dbReference type="RuleBase" id="RU910737"/>
    </source>
</evidence>
<evidence type="ECO:0000313" key="17">
    <source>
        <dbReference type="Proteomes" id="UP000494165"/>
    </source>
</evidence>
<dbReference type="Proteomes" id="UP000494165">
    <property type="component" value="Unassembled WGS sequence"/>
</dbReference>
<reference evidence="16 17" key="1">
    <citation type="submission" date="2020-04" db="EMBL/GenBank/DDBJ databases">
        <authorList>
            <person name="Alioto T."/>
            <person name="Alioto T."/>
            <person name="Gomez Garrido J."/>
        </authorList>
    </citation>
    <scope>NUCLEOTIDE SEQUENCE [LARGE SCALE GENOMIC DNA]</scope>
</reference>
<dbReference type="InterPro" id="IPR008918">
    <property type="entry name" value="HhH2"/>
</dbReference>
<feature type="compositionally biased region" description="Polar residues" evidence="14">
    <location>
        <begin position="384"/>
        <end position="406"/>
    </location>
</feature>
<evidence type="ECO:0000256" key="9">
    <source>
        <dbReference type="ARBA" id="ARBA00022842"/>
    </source>
</evidence>
<dbReference type="InterPro" id="IPR019974">
    <property type="entry name" value="XPG_CS"/>
</dbReference>
<dbReference type="GO" id="GO:0003677">
    <property type="term" value="F:DNA binding"/>
    <property type="evidence" value="ECO:0007669"/>
    <property type="project" value="UniProtKB-UniRule"/>
</dbReference>
<dbReference type="EC" id="3.1.-.-" evidence="13"/>
<dbReference type="EMBL" id="CADEPI010000026">
    <property type="protein sequence ID" value="CAB3366730.1"/>
    <property type="molecule type" value="Genomic_DNA"/>
</dbReference>
<evidence type="ECO:0000256" key="4">
    <source>
        <dbReference type="ARBA" id="ARBA00022723"/>
    </source>
</evidence>
<dbReference type="PANTHER" id="PTHR11081:SF8">
    <property type="entry name" value="EXONUCLEASE 1"/>
    <property type="match status" value="1"/>
</dbReference>
<dbReference type="FunFam" id="3.40.50.1010:FF:000111">
    <property type="entry name" value="Exonuclease 1"/>
    <property type="match status" value="1"/>
</dbReference>
<dbReference type="InterPro" id="IPR036279">
    <property type="entry name" value="5-3_exonuclease_C_sf"/>
</dbReference>
<feature type="region of interest" description="Disordered" evidence="14">
    <location>
        <begin position="569"/>
        <end position="603"/>
    </location>
</feature>
<evidence type="ECO:0000256" key="6">
    <source>
        <dbReference type="ARBA" id="ARBA00022763"/>
    </source>
</evidence>
<dbReference type="SMART" id="SM00279">
    <property type="entry name" value="HhH2"/>
    <property type="match status" value="1"/>
</dbReference>
<dbReference type="GO" id="GO:0006310">
    <property type="term" value="P:DNA recombination"/>
    <property type="evidence" value="ECO:0007669"/>
    <property type="project" value="TreeGrafter"/>
</dbReference>
<name>A0A8S1C3Y4_9INSE</name>
<dbReference type="PANTHER" id="PTHR11081">
    <property type="entry name" value="FLAP ENDONUCLEASE FAMILY MEMBER"/>
    <property type="match status" value="1"/>
</dbReference>
<feature type="region of interest" description="Disordered" evidence="14">
    <location>
        <begin position="25"/>
        <end position="44"/>
    </location>
</feature>
<dbReference type="Pfam" id="PF00867">
    <property type="entry name" value="XPG_I"/>
    <property type="match status" value="1"/>
</dbReference>
<dbReference type="GO" id="GO:0035312">
    <property type="term" value="F:5'-3' DNA exonuclease activity"/>
    <property type="evidence" value="ECO:0007669"/>
    <property type="project" value="UniProtKB-UniRule"/>
</dbReference>
<comment type="function">
    <text evidence="13">5'-&gt;3' double-stranded DNA exonuclease which may also possess a cryptic 3'-&gt;5' double-stranded DNA exonuclease activity. Functions in DNA mismatch repair.</text>
</comment>
<feature type="region of interest" description="Disordered" evidence="14">
    <location>
        <begin position="431"/>
        <end position="478"/>
    </location>
</feature>
<keyword evidence="9 13" id="KW-0460">Magnesium</keyword>
<dbReference type="Pfam" id="PF00752">
    <property type="entry name" value="XPG_N"/>
    <property type="match status" value="1"/>
</dbReference>
<organism evidence="16 17">
    <name type="scientific">Cloeon dipterum</name>
    <dbReference type="NCBI Taxonomy" id="197152"/>
    <lineage>
        <taxon>Eukaryota</taxon>
        <taxon>Metazoa</taxon>
        <taxon>Ecdysozoa</taxon>
        <taxon>Arthropoda</taxon>
        <taxon>Hexapoda</taxon>
        <taxon>Insecta</taxon>
        <taxon>Pterygota</taxon>
        <taxon>Palaeoptera</taxon>
        <taxon>Ephemeroptera</taxon>
        <taxon>Pisciforma</taxon>
        <taxon>Baetidae</taxon>
        <taxon>Cloeon</taxon>
    </lineage>
</organism>
<dbReference type="GO" id="GO:0006298">
    <property type="term" value="P:mismatch repair"/>
    <property type="evidence" value="ECO:0007669"/>
    <property type="project" value="TreeGrafter"/>
</dbReference>
<keyword evidence="12 13" id="KW-0539">Nucleus</keyword>
<keyword evidence="17" id="KW-1185">Reference proteome</keyword>
<proteinExistence type="inferred from homology"/>
<evidence type="ECO:0000313" key="16">
    <source>
        <dbReference type="EMBL" id="CAB3366730.1"/>
    </source>
</evidence>
<evidence type="ECO:0000256" key="7">
    <source>
        <dbReference type="ARBA" id="ARBA00022801"/>
    </source>
</evidence>
<keyword evidence="11 13" id="KW-0234">DNA repair</keyword>
<dbReference type="InterPro" id="IPR006085">
    <property type="entry name" value="XPG_DNA_repair_N"/>
</dbReference>
<evidence type="ECO:0000256" key="12">
    <source>
        <dbReference type="ARBA" id="ARBA00023242"/>
    </source>
</evidence>
<evidence type="ECO:0000256" key="8">
    <source>
        <dbReference type="ARBA" id="ARBA00022839"/>
    </source>
</evidence>
<dbReference type="OrthoDB" id="26491at2759"/>
<dbReference type="PROSITE" id="PS00841">
    <property type="entry name" value="XPG_1"/>
    <property type="match status" value="1"/>
</dbReference>
<dbReference type="GO" id="GO:0005634">
    <property type="term" value="C:nucleus"/>
    <property type="evidence" value="ECO:0007669"/>
    <property type="project" value="UniProtKB-SubCell"/>
</dbReference>
<feature type="domain" description="XPG-I" evidence="15">
    <location>
        <begin position="77"/>
        <end position="148"/>
    </location>
</feature>
<dbReference type="InterPro" id="IPR006084">
    <property type="entry name" value="XPG/Rad2"/>
</dbReference>
<evidence type="ECO:0000256" key="5">
    <source>
        <dbReference type="ARBA" id="ARBA00022759"/>
    </source>
</evidence>